<feature type="transmembrane region" description="Helical" evidence="1">
    <location>
        <begin position="66"/>
        <end position="82"/>
    </location>
</feature>
<evidence type="ECO:0000256" key="1">
    <source>
        <dbReference type="SAM" id="Phobius"/>
    </source>
</evidence>
<feature type="transmembrane region" description="Helical" evidence="1">
    <location>
        <begin position="38"/>
        <end position="59"/>
    </location>
</feature>
<proteinExistence type="predicted"/>
<gene>
    <name evidence="2" type="ORF">ERS852551_02611</name>
</gene>
<evidence type="ECO:0000313" key="2">
    <source>
        <dbReference type="EMBL" id="CUP97521.1"/>
    </source>
</evidence>
<dbReference type="OrthoDB" id="9781459at2"/>
<keyword evidence="1" id="KW-0472">Membrane</keyword>
<accession>A0A174SMC7</accession>
<dbReference type="Proteomes" id="UP000095765">
    <property type="component" value="Unassembled WGS sequence"/>
</dbReference>
<feature type="transmembrane region" description="Helical" evidence="1">
    <location>
        <begin position="116"/>
        <end position="138"/>
    </location>
</feature>
<keyword evidence="1" id="KW-1133">Transmembrane helix</keyword>
<sequence length="200" mass="22818">MKETNKWSVKDVITTVLLSAVLIVIQLVINMVCMANDFVSMVLSVGITMFLCAPVYMLMVSRIGKRFVTLIYMTLLGVIFLLMGNWFLLPYFIVTGVICEVILWKEGSCQKPKRLTAAWTAASLLYNGVNLLPIWFFWDTYYDFALASGMEQSYIDSYVRYYTSPGWLAFILLFTTLMGFLGCMVGSRLIRRHFKKAGVL</sequence>
<organism evidence="2 3">
    <name type="scientific">Anaerotruncus colihominis</name>
    <dbReference type="NCBI Taxonomy" id="169435"/>
    <lineage>
        <taxon>Bacteria</taxon>
        <taxon>Bacillati</taxon>
        <taxon>Bacillota</taxon>
        <taxon>Clostridia</taxon>
        <taxon>Eubacteriales</taxon>
        <taxon>Oscillospiraceae</taxon>
        <taxon>Anaerotruncus</taxon>
    </lineage>
</organism>
<reference evidence="2 3" key="1">
    <citation type="submission" date="2015-09" db="EMBL/GenBank/DDBJ databases">
        <authorList>
            <consortium name="Pathogen Informatics"/>
        </authorList>
    </citation>
    <scope>NUCLEOTIDE SEQUENCE [LARGE SCALE GENOMIC DNA]</scope>
    <source>
        <strain evidence="2 3">2789STDY5834939</strain>
    </source>
</reference>
<feature type="transmembrane region" description="Helical" evidence="1">
    <location>
        <begin position="167"/>
        <end position="186"/>
    </location>
</feature>
<protein>
    <submittedName>
        <fullName evidence="2">Conserved hypothetical integral membrane protein</fullName>
    </submittedName>
</protein>
<dbReference type="NCBIfam" id="TIGR02185">
    <property type="entry name" value="Trep_Strep"/>
    <property type="match status" value="1"/>
</dbReference>
<feature type="transmembrane region" description="Helical" evidence="1">
    <location>
        <begin position="12"/>
        <end position="32"/>
    </location>
</feature>
<evidence type="ECO:0000313" key="3">
    <source>
        <dbReference type="Proteomes" id="UP000095765"/>
    </source>
</evidence>
<dbReference type="EMBL" id="CZBE01000019">
    <property type="protein sequence ID" value="CUP97521.1"/>
    <property type="molecule type" value="Genomic_DNA"/>
</dbReference>
<name>A0A174SMC7_9FIRM</name>
<dbReference type="InterPro" id="IPR011733">
    <property type="entry name" value="CHP02185_IM"/>
</dbReference>
<feature type="transmembrane region" description="Helical" evidence="1">
    <location>
        <begin position="88"/>
        <end position="104"/>
    </location>
</feature>
<dbReference type="Pfam" id="PF09605">
    <property type="entry name" value="Trep_Strep"/>
    <property type="match status" value="1"/>
</dbReference>
<keyword evidence="1" id="KW-0812">Transmembrane</keyword>
<dbReference type="AlphaFoldDB" id="A0A174SMC7"/>
<dbReference type="RefSeq" id="WP_055245605.1">
    <property type="nucleotide sequence ID" value="NZ_CABIWA010000016.1"/>
</dbReference>